<feature type="region of interest" description="Disordered" evidence="1">
    <location>
        <begin position="53"/>
        <end position="172"/>
    </location>
</feature>
<evidence type="ECO:0000256" key="2">
    <source>
        <dbReference type="SAM" id="Phobius"/>
    </source>
</evidence>
<comment type="caution">
    <text evidence="3">The sequence shown here is derived from an EMBL/GenBank/DDBJ whole genome shotgun (WGS) entry which is preliminary data.</text>
</comment>
<protein>
    <submittedName>
        <fullName evidence="3">Uncharacterized protein</fullName>
    </submittedName>
</protein>
<dbReference type="AlphaFoldDB" id="A0A8K0UG66"/>
<dbReference type="Proteomes" id="UP000813824">
    <property type="component" value="Unassembled WGS sequence"/>
</dbReference>
<keyword evidence="2" id="KW-1133">Transmembrane helix</keyword>
<reference evidence="3" key="1">
    <citation type="journal article" date="2021" name="New Phytol.">
        <title>Evolutionary innovations through gain and loss of genes in the ectomycorrhizal Boletales.</title>
        <authorList>
            <person name="Wu G."/>
            <person name="Miyauchi S."/>
            <person name="Morin E."/>
            <person name="Kuo A."/>
            <person name="Drula E."/>
            <person name="Varga T."/>
            <person name="Kohler A."/>
            <person name="Feng B."/>
            <person name="Cao Y."/>
            <person name="Lipzen A."/>
            <person name="Daum C."/>
            <person name="Hundley H."/>
            <person name="Pangilinan J."/>
            <person name="Johnson J."/>
            <person name="Barry K."/>
            <person name="LaButti K."/>
            <person name="Ng V."/>
            <person name="Ahrendt S."/>
            <person name="Min B."/>
            <person name="Choi I.G."/>
            <person name="Park H."/>
            <person name="Plett J.M."/>
            <person name="Magnuson J."/>
            <person name="Spatafora J.W."/>
            <person name="Nagy L.G."/>
            <person name="Henrissat B."/>
            <person name="Grigoriev I.V."/>
            <person name="Yang Z.L."/>
            <person name="Xu J."/>
            <person name="Martin F.M."/>
        </authorList>
    </citation>
    <scope>NUCLEOTIDE SEQUENCE</scope>
    <source>
        <strain evidence="3">KKN 215</strain>
    </source>
</reference>
<keyword evidence="4" id="KW-1185">Reference proteome</keyword>
<organism evidence="3 4">
    <name type="scientific">Cristinia sonorae</name>
    <dbReference type="NCBI Taxonomy" id="1940300"/>
    <lineage>
        <taxon>Eukaryota</taxon>
        <taxon>Fungi</taxon>
        <taxon>Dikarya</taxon>
        <taxon>Basidiomycota</taxon>
        <taxon>Agaricomycotina</taxon>
        <taxon>Agaricomycetes</taxon>
        <taxon>Agaricomycetidae</taxon>
        <taxon>Agaricales</taxon>
        <taxon>Pleurotineae</taxon>
        <taxon>Stephanosporaceae</taxon>
        <taxon>Cristinia</taxon>
    </lineage>
</organism>
<evidence type="ECO:0000313" key="4">
    <source>
        <dbReference type="Proteomes" id="UP000813824"/>
    </source>
</evidence>
<feature type="compositionally biased region" description="Polar residues" evidence="1">
    <location>
        <begin position="86"/>
        <end position="98"/>
    </location>
</feature>
<feature type="transmembrane region" description="Helical" evidence="2">
    <location>
        <begin position="12"/>
        <end position="37"/>
    </location>
</feature>
<evidence type="ECO:0000256" key="1">
    <source>
        <dbReference type="SAM" id="MobiDB-lite"/>
    </source>
</evidence>
<feature type="region of interest" description="Disordered" evidence="1">
    <location>
        <begin position="191"/>
        <end position="215"/>
    </location>
</feature>
<feature type="compositionally biased region" description="Low complexity" evidence="1">
    <location>
        <begin position="160"/>
        <end position="172"/>
    </location>
</feature>
<accession>A0A8K0UG66</accession>
<proteinExistence type="predicted"/>
<feature type="compositionally biased region" description="Low complexity" evidence="1">
    <location>
        <begin position="112"/>
        <end position="150"/>
    </location>
</feature>
<sequence length="371" mass="40689">MLCTTCSYIQYVLFLLIHLAVTSYCACFGGVCTSFYLSPALVVNHCRTSRPLHQLQPSMAKRNAHSDHDPRASKRNRQLDSDDISRNVNSAETLSSGSDLPPHETGPPCPPTTSVSPLSPTTPASSLSATITPEPSSTPNAQNAPNNAPPKTSLLPLIKPNEPSEAAPANPAATSLATLTTPSAVQPLADALEQTSSHRSSDHNPDLVPVPVPPPASTDVRSFLRETYAHHGITGYKHKDNDMIWATMFPRRVGNKSSVYLFYSLRLLTPYSQLTPFRAIYDAREVMGDRRTMVEMDPEELNKCDVVLVEFKLQRSHIARTDTTTAKNKTYGATPWIDWTIFFQLQAVFVLKSVLPATVAAFQPQDNDGEF</sequence>
<feature type="compositionally biased region" description="Basic and acidic residues" evidence="1">
    <location>
        <begin position="64"/>
        <end position="85"/>
    </location>
</feature>
<gene>
    <name evidence="3" type="ORF">BXZ70DRAFT_544693</name>
</gene>
<evidence type="ECO:0000313" key="3">
    <source>
        <dbReference type="EMBL" id="KAH8087199.1"/>
    </source>
</evidence>
<dbReference type="EMBL" id="JAEVFJ010000041">
    <property type="protein sequence ID" value="KAH8087199.1"/>
    <property type="molecule type" value="Genomic_DNA"/>
</dbReference>
<dbReference type="OrthoDB" id="3269308at2759"/>
<name>A0A8K0UG66_9AGAR</name>
<keyword evidence="2" id="KW-0812">Transmembrane</keyword>
<keyword evidence="2" id="KW-0472">Membrane</keyword>